<evidence type="ECO:0000256" key="3">
    <source>
        <dbReference type="ARBA" id="ARBA00022692"/>
    </source>
</evidence>
<dbReference type="InterPro" id="IPR036259">
    <property type="entry name" value="MFS_trans_sf"/>
</dbReference>
<keyword evidence="8" id="KW-1185">Reference proteome</keyword>
<organism evidence="7 8">
    <name type="scientific">Crossiella equi</name>
    <dbReference type="NCBI Taxonomy" id="130796"/>
    <lineage>
        <taxon>Bacteria</taxon>
        <taxon>Bacillati</taxon>
        <taxon>Actinomycetota</taxon>
        <taxon>Actinomycetes</taxon>
        <taxon>Pseudonocardiales</taxon>
        <taxon>Pseudonocardiaceae</taxon>
        <taxon>Crossiella</taxon>
    </lineage>
</organism>
<dbReference type="Proteomes" id="UP001519363">
    <property type="component" value="Unassembled WGS sequence"/>
</dbReference>
<evidence type="ECO:0000313" key="7">
    <source>
        <dbReference type="EMBL" id="MBP2479343.1"/>
    </source>
</evidence>
<evidence type="ECO:0000313" key="8">
    <source>
        <dbReference type="Proteomes" id="UP001519363"/>
    </source>
</evidence>
<feature type="transmembrane region" description="Helical" evidence="6">
    <location>
        <begin position="376"/>
        <end position="397"/>
    </location>
</feature>
<dbReference type="Pfam" id="PF07690">
    <property type="entry name" value="MFS_1"/>
    <property type="match status" value="1"/>
</dbReference>
<evidence type="ECO:0000256" key="1">
    <source>
        <dbReference type="ARBA" id="ARBA00004651"/>
    </source>
</evidence>
<dbReference type="Gene3D" id="1.20.1250.20">
    <property type="entry name" value="MFS general substrate transporter like domains"/>
    <property type="match status" value="1"/>
</dbReference>
<proteinExistence type="predicted"/>
<dbReference type="PRINTS" id="PR01988">
    <property type="entry name" value="EXPORTERBACE"/>
</dbReference>
<feature type="transmembrane region" description="Helical" evidence="6">
    <location>
        <begin position="15"/>
        <end position="38"/>
    </location>
</feature>
<protein>
    <submittedName>
        <fullName evidence="7">MFS family permease</fullName>
    </submittedName>
</protein>
<dbReference type="PANTHER" id="PTHR23513:SF11">
    <property type="entry name" value="STAPHYLOFERRIN A TRANSPORTER"/>
    <property type="match status" value="1"/>
</dbReference>
<accession>A0ABS5AS11</accession>
<comment type="subcellular location">
    <subcellularLocation>
        <location evidence="1">Cell membrane</location>
        <topology evidence="1">Multi-pass membrane protein</topology>
    </subcellularLocation>
</comment>
<evidence type="ECO:0000256" key="6">
    <source>
        <dbReference type="SAM" id="Phobius"/>
    </source>
</evidence>
<gene>
    <name evidence="7" type="ORF">JOF53_008215</name>
</gene>
<keyword evidence="3 6" id="KW-0812">Transmembrane</keyword>
<feature type="transmembrane region" description="Helical" evidence="6">
    <location>
        <begin position="257"/>
        <end position="277"/>
    </location>
</feature>
<dbReference type="CDD" id="cd06173">
    <property type="entry name" value="MFS_MefA_like"/>
    <property type="match status" value="1"/>
</dbReference>
<feature type="transmembrane region" description="Helical" evidence="6">
    <location>
        <begin position="308"/>
        <end position="329"/>
    </location>
</feature>
<keyword evidence="4 6" id="KW-1133">Transmembrane helix</keyword>
<comment type="caution">
    <text evidence="7">The sequence shown here is derived from an EMBL/GenBank/DDBJ whole genome shotgun (WGS) entry which is preliminary data.</text>
</comment>
<feature type="transmembrane region" description="Helical" evidence="6">
    <location>
        <begin position="172"/>
        <end position="189"/>
    </location>
</feature>
<feature type="transmembrane region" description="Helical" evidence="6">
    <location>
        <begin position="225"/>
        <end position="245"/>
    </location>
</feature>
<evidence type="ECO:0000256" key="5">
    <source>
        <dbReference type="ARBA" id="ARBA00023136"/>
    </source>
</evidence>
<keyword evidence="5 6" id="KW-0472">Membrane</keyword>
<feature type="transmembrane region" description="Helical" evidence="6">
    <location>
        <begin position="284"/>
        <end position="302"/>
    </location>
</feature>
<dbReference type="InterPro" id="IPR011701">
    <property type="entry name" value="MFS"/>
</dbReference>
<dbReference type="InterPro" id="IPR022324">
    <property type="entry name" value="Bacilysin_exporter_BacE_put"/>
</dbReference>
<keyword evidence="2" id="KW-1003">Cell membrane</keyword>
<dbReference type="PANTHER" id="PTHR23513">
    <property type="entry name" value="INTEGRAL MEMBRANE EFFLUX PROTEIN-RELATED"/>
    <property type="match status" value="1"/>
</dbReference>
<reference evidence="7 8" key="1">
    <citation type="submission" date="2021-03" db="EMBL/GenBank/DDBJ databases">
        <title>Sequencing the genomes of 1000 actinobacteria strains.</title>
        <authorList>
            <person name="Klenk H.-P."/>
        </authorList>
    </citation>
    <scope>NUCLEOTIDE SEQUENCE [LARGE SCALE GENOMIC DNA]</scope>
    <source>
        <strain evidence="7 8">DSM 44580</strain>
    </source>
</reference>
<evidence type="ECO:0000256" key="4">
    <source>
        <dbReference type="ARBA" id="ARBA00022989"/>
    </source>
</evidence>
<feature type="transmembrane region" description="Helical" evidence="6">
    <location>
        <begin position="50"/>
        <end position="70"/>
    </location>
</feature>
<dbReference type="SUPFAM" id="SSF103473">
    <property type="entry name" value="MFS general substrate transporter"/>
    <property type="match status" value="1"/>
</dbReference>
<dbReference type="RefSeq" id="WP_158103712.1">
    <property type="nucleotide sequence ID" value="NZ_JAGIOO010000001.1"/>
</dbReference>
<feature type="transmembrane region" description="Helical" evidence="6">
    <location>
        <begin position="350"/>
        <end position="370"/>
    </location>
</feature>
<name>A0ABS5AS11_9PSEU</name>
<dbReference type="EMBL" id="JAGIOO010000001">
    <property type="protein sequence ID" value="MBP2479343.1"/>
    <property type="molecule type" value="Genomic_DNA"/>
</dbReference>
<evidence type="ECO:0000256" key="2">
    <source>
        <dbReference type="ARBA" id="ARBA00022475"/>
    </source>
</evidence>
<sequence length="405" mass="41438">MTDLLPLSRRRDYNILWLSQLGSELVVELVLVAVPLLVLTRTGSALEMGLTGSALAAATLVAAVPAGIVADRLNRKAVMLCCQAGRLLACGTVLAMLWSGGYSFPLLLAAVLAEGLLGSVFEPAEQSALPQVVPREQLQQALARNAARPFLATLLGPAAAGALFAVHPAAPFTAAFGVLLLSGLALALLRLPPRDPGAPGETEVRGQLAEGLRWVLGNRAIRAPLGWQMCVNLVFNALVVLVLAVSHEDEVAPGELGLMMACLGAGGLLGAALAARLHTVLKPNVIIVAFGWLLTLTVAGMAVSPPGIATGLLLGFAGLLAPVANTAVLTSQTLLTPDHLRGRLAGITGFGGNGAAALGPFAGGLLVTYGGGAETAIALCAFAFAVIAVLTTANRALRRFSFAQE</sequence>